<sequence length="90" mass="9897">MAMARPSGSTPRRSLLPTATRRPGPAFRVAKRNRASGAWWRGTTGPSRWWRVSGGVQEVPRQSRAQLRGAGAFRTLCTPPAAQQPIQRDC</sequence>
<evidence type="ECO:0000313" key="2">
    <source>
        <dbReference type="EMBL" id="KAJ8344961.1"/>
    </source>
</evidence>
<gene>
    <name evidence="2" type="ORF">SKAU_G00291540</name>
</gene>
<feature type="region of interest" description="Disordered" evidence="1">
    <location>
        <begin position="1"/>
        <end position="26"/>
    </location>
</feature>
<organism evidence="2 3">
    <name type="scientific">Synaphobranchus kaupii</name>
    <name type="common">Kaup's arrowtooth eel</name>
    <dbReference type="NCBI Taxonomy" id="118154"/>
    <lineage>
        <taxon>Eukaryota</taxon>
        <taxon>Metazoa</taxon>
        <taxon>Chordata</taxon>
        <taxon>Craniata</taxon>
        <taxon>Vertebrata</taxon>
        <taxon>Euteleostomi</taxon>
        <taxon>Actinopterygii</taxon>
        <taxon>Neopterygii</taxon>
        <taxon>Teleostei</taxon>
        <taxon>Anguilliformes</taxon>
        <taxon>Synaphobranchidae</taxon>
        <taxon>Synaphobranchus</taxon>
    </lineage>
</organism>
<dbReference type="AlphaFoldDB" id="A0A9Q1ETV3"/>
<dbReference type="Proteomes" id="UP001152622">
    <property type="component" value="Chromosome 12"/>
</dbReference>
<dbReference type="EMBL" id="JAINUF010000012">
    <property type="protein sequence ID" value="KAJ8344961.1"/>
    <property type="molecule type" value="Genomic_DNA"/>
</dbReference>
<accession>A0A9Q1ETV3</accession>
<comment type="caution">
    <text evidence="2">The sequence shown here is derived from an EMBL/GenBank/DDBJ whole genome shotgun (WGS) entry which is preliminary data.</text>
</comment>
<evidence type="ECO:0000256" key="1">
    <source>
        <dbReference type="SAM" id="MobiDB-lite"/>
    </source>
</evidence>
<evidence type="ECO:0000313" key="3">
    <source>
        <dbReference type="Proteomes" id="UP001152622"/>
    </source>
</evidence>
<reference evidence="2" key="1">
    <citation type="journal article" date="2023" name="Science">
        <title>Genome structures resolve the early diversification of teleost fishes.</title>
        <authorList>
            <person name="Parey E."/>
            <person name="Louis A."/>
            <person name="Montfort J."/>
            <person name="Bouchez O."/>
            <person name="Roques C."/>
            <person name="Iampietro C."/>
            <person name="Lluch J."/>
            <person name="Castinel A."/>
            <person name="Donnadieu C."/>
            <person name="Desvignes T."/>
            <person name="Floi Bucao C."/>
            <person name="Jouanno E."/>
            <person name="Wen M."/>
            <person name="Mejri S."/>
            <person name="Dirks R."/>
            <person name="Jansen H."/>
            <person name="Henkel C."/>
            <person name="Chen W.J."/>
            <person name="Zahm M."/>
            <person name="Cabau C."/>
            <person name="Klopp C."/>
            <person name="Thompson A.W."/>
            <person name="Robinson-Rechavi M."/>
            <person name="Braasch I."/>
            <person name="Lecointre G."/>
            <person name="Bobe J."/>
            <person name="Postlethwait J.H."/>
            <person name="Berthelot C."/>
            <person name="Roest Crollius H."/>
            <person name="Guiguen Y."/>
        </authorList>
    </citation>
    <scope>NUCLEOTIDE SEQUENCE</scope>
    <source>
        <strain evidence="2">WJC10195</strain>
    </source>
</reference>
<keyword evidence="3" id="KW-1185">Reference proteome</keyword>
<proteinExistence type="predicted"/>
<protein>
    <submittedName>
        <fullName evidence="2">Uncharacterized protein</fullName>
    </submittedName>
</protein>
<name>A0A9Q1ETV3_SYNKA</name>